<organism evidence="5 6">
    <name type="scientific">Clostridium fungisolvens</name>
    <dbReference type="NCBI Taxonomy" id="1604897"/>
    <lineage>
        <taxon>Bacteria</taxon>
        <taxon>Bacillati</taxon>
        <taxon>Bacillota</taxon>
        <taxon>Clostridia</taxon>
        <taxon>Eubacteriales</taxon>
        <taxon>Clostridiaceae</taxon>
        <taxon>Clostridium</taxon>
    </lineage>
</organism>
<dbReference type="InterPro" id="IPR011991">
    <property type="entry name" value="ArsR-like_HTH"/>
</dbReference>
<dbReference type="InterPro" id="IPR000835">
    <property type="entry name" value="HTH_MarR-typ"/>
</dbReference>
<dbReference type="GO" id="GO:0003677">
    <property type="term" value="F:DNA binding"/>
    <property type="evidence" value="ECO:0007669"/>
    <property type="project" value="UniProtKB-KW"/>
</dbReference>
<dbReference type="PROSITE" id="PS50995">
    <property type="entry name" value="HTH_MARR_2"/>
    <property type="match status" value="1"/>
</dbReference>
<keyword evidence="3" id="KW-0804">Transcription</keyword>
<dbReference type="InterPro" id="IPR036388">
    <property type="entry name" value="WH-like_DNA-bd_sf"/>
</dbReference>
<reference evidence="5 6" key="1">
    <citation type="submission" date="2020-07" db="EMBL/GenBank/DDBJ databases">
        <title>A new beta-1,3-glucan-decomposing anaerobic bacterium isolated from anoxic soil subjected to biological soil disinfestation.</title>
        <authorList>
            <person name="Ueki A."/>
            <person name="Tonouchi A."/>
        </authorList>
    </citation>
    <scope>NUCLEOTIDE SEQUENCE [LARGE SCALE GENOMIC DNA]</scope>
    <source>
        <strain evidence="5 6">TW1</strain>
    </source>
</reference>
<dbReference type="CDD" id="cd00090">
    <property type="entry name" value="HTH_ARSR"/>
    <property type="match status" value="1"/>
</dbReference>
<dbReference type="PRINTS" id="PR00598">
    <property type="entry name" value="HTHMARR"/>
</dbReference>
<evidence type="ECO:0000256" key="2">
    <source>
        <dbReference type="ARBA" id="ARBA00023125"/>
    </source>
</evidence>
<proteinExistence type="predicted"/>
<dbReference type="EMBL" id="BLZR01000002">
    <property type="protein sequence ID" value="GFP78499.1"/>
    <property type="molecule type" value="Genomic_DNA"/>
</dbReference>
<dbReference type="GO" id="GO:0003700">
    <property type="term" value="F:DNA-binding transcription factor activity"/>
    <property type="evidence" value="ECO:0007669"/>
    <property type="project" value="InterPro"/>
</dbReference>
<dbReference type="SUPFAM" id="SSF46785">
    <property type="entry name" value="Winged helix' DNA-binding domain"/>
    <property type="match status" value="1"/>
</dbReference>
<dbReference type="Gene3D" id="1.10.10.10">
    <property type="entry name" value="Winged helix-like DNA-binding domain superfamily/Winged helix DNA-binding domain"/>
    <property type="match status" value="1"/>
</dbReference>
<evidence type="ECO:0000259" key="4">
    <source>
        <dbReference type="PROSITE" id="PS50995"/>
    </source>
</evidence>
<dbReference type="Pfam" id="PF01047">
    <property type="entry name" value="MarR"/>
    <property type="match status" value="1"/>
</dbReference>
<feature type="domain" description="HTH marR-type" evidence="4">
    <location>
        <begin position="7"/>
        <end position="139"/>
    </location>
</feature>
<evidence type="ECO:0000313" key="5">
    <source>
        <dbReference type="EMBL" id="GFP78499.1"/>
    </source>
</evidence>
<evidence type="ECO:0000313" key="6">
    <source>
        <dbReference type="Proteomes" id="UP000580568"/>
    </source>
</evidence>
<comment type="caution">
    <text evidence="5">The sequence shown here is derived from an EMBL/GenBank/DDBJ whole genome shotgun (WGS) entry which is preliminary data.</text>
</comment>
<dbReference type="SMART" id="SM00347">
    <property type="entry name" value="HTH_MARR"/>
    <property type="match status" value="1"/>
</dbReference>
<sequence length="145" mass="16557">MDEVNRGVELVRKLKNIGKLFKRSMGNHFEQMGLTQSQGMLIGVLCHQGDMKISDLSEKLGLSNSTVSGIIDRLEKQGLVERKRSKEDKRIVFVSVTEEFLKNFKENFSQVEKKLERIASEATTEELDIVLNGLDTLEKIMRRNS</sequence>
<evidence type="ECO:0000256" key="1">
    <source>
        <dbReference type="ARBA" id="ARBA00023015"/>
    </source>
</evidence>
<gene>
    <name evidence="5" type="ORF">bsdtw1_04724</name>
</gene>
<keyword evidence="6" id="KW-1185">Reference proteome</keyword>
<keyword evidence="1" id="KW-0805">Transcription regulation</keyword>
<protein>
    <recommendedName>
        <fullName evidence="4">HTH marR-type domain-containing protein</fullName>
    </recommendedName>
</protein>
<dbReference type="AlphaFoldDB" id="A0A6V8SMR0"/>
<dbReference type="PANTHER" id="PTHR42756">
    <property type="entry name" value="TRANSCRIPTIONAL REGULATOR, MARR"/>
    <property type="match status" value="1"/>
</dbReference>
<dbReference type="PANTHER" id="PTHR42756:SF1">
    <property type="entry name" value="TRANSCRIPTIONAL REPRESSOR OF EMRAB OPERON"/>
    <property type="match status" value="1"/>
</dbReference>
<dbReference type="RefSeq" id="WP_183279993.1">
    <property type="nucleotide sequence ID" value="NZ_BLZR01000002.1"/>
</dbReference>
<evidence type="ECO:0000256" key="3">
    <source>
        <dbReference type="ARBA" id="ARBA00023163"/>
    </source>
</evidence>
<dbReference type="InterPro" id="IPR036390">
    <property type="entry name" value="WH_DNA-bd_sf"/>
</dbReference>
<accession>A0A6V8SMR0</accession>
<name>A0A6V8SMR0_9CLOT</name>
<keyword evidence="2" id="KW-0238">DNA-binding</keyword>
<dbReference type="Proteomes" id="UP000580568">
    <property type="component" value="Unassembled WGS sequence"/>
</dbReference>